<keyword evidence="9" id="KW-0472">Membrane</keyword>
<dbReference type="Pfam" id="PF07730">
    <property type="entry name" value="HisKA_3"/>
    <property type="match status" value="1"/>
</dbReference>
<dbReference type="PANTHER" id="PTHR24421">
    <property type="entry name" value="NITRATE/NITRITE SENSOR PROTEIN NARX-RELATED"/>
    <property type="match status" value="1"/>
</dbReference>
<keyword evidence="7" id="KW-0067">ATP-binding</keyword>
<dbReference type="InterPro" id="IPR050482">
    <property type="entry name" value="Sensor_HK_TwoCompSys"/>
</dbReference>
<feature type="domain" description="Histidine kinase/HSP90-like ATPase" evidence="10">
    <location>
        <begin position="314"/>
        <end position="404"/>
    </location>
</feature>
<dbReference type="Gene3D" id="1.20.5.1930">
    <property type="match status" value="1"/>
</dbReference>
<comment type="caution">
    <text evidence="11">The sequence shown here is derived from an EMBL/GenBank/DDBJ whole genome shotgun (WGS) entry which is preliminary data.</text>
</comment>
<keyword evidence="3" id="KW-0597">Phosphoprotein</keyword>
<keyword evidence="12" id="KW-1185">Reference proteome</keyword>
<accession>A0ABV3P8I7</accession>
<evidence type="ECO:0000313" key="11">
    <source>
        <dbReference type="EMBL" id="MEW9265948.1"/>
    </source>
</evidence>
<dbReference type="SMART" id="SM00387">
    <property type="entry name" value="HATPase_c"/>
    <property type="match status" value="1"/>
</dbReference>
<dbReference type="InterPro" id="IPR025828">
    <property type="entry name" value="Put_sensor_dom"/>
</dbReference>
<evidence type="ECO:0000259" key="10">
    <source>
        <dbReference type="SMART" id="SM00387"/>
    </source>
</evidence>
<dbReference type="InterPro" id="IPR003594">
    <property type="entry name" value="HATPase_dom"/>
</dbReference>
<dbReference type="Pfam" id="PF13796">
    <property type="entry name" value="Sensor"/>
    <property type="match status" value="1"/>
</dbReference>
<reference evidence="11 12" key="1">
    <citation type="submission" date="2024-07" db="EMBL/GenBank/DDBJ databases">
        <authorList>
            <person name="Thanompreechachai J."/>
            <person name="Duangmal K."/>
        </authorList>
    </citation>
    <scope>NUCLEOTIDE SEQUENCE [LARGE SCALE GENOMIC DNA]</scope>
    <source>
        <strain evidence="11 12">KCTC 19886</strain>
    </source>
</reference>
<dbReference type="InterPro" id="IPR036890">
    <property type="entry name" value="HATPase_C_sf"/>
</dbReference>
<evidence type="ECO:0000256" key="3">
    <source>
        <dbReference type="ARBA" id="ARBA00022553"/>
    </source>
</evidence>
<evidence type="ECO:0000313" key="12">
    <source>
        <dbReference type="Proteomes" id="UP001555826"/>
    </source>
</evidence>
<evidence type="ECO:0000256" key="2">
    <source>
        <dbReference type="ARBA" id="ARBA00012438"/>
    </source>
</evidence>
<name>A0ABV3P8I7_9ACTN</name>
<feature type="transmembrane region" description="Helical" evidence="9">
    <location>
        <begin position="153"/>
        <end position="175"/>
    </location>
</feature>
<sequence>MTTAAAGRARLVRARAGFLDLGRGLGTALTAALLVLWLLIVVALLPVGIGLLLVPSAARGVRRLADAERTRTGSPTWGPGPQRLRAALADPLWRRDVRWLPPHAVVGVLLGLVGVLLPVYAVRDLSFPLWWWLVPAGEDPSPWWWTVDAWPDALAVAGLGAVWALLSLVGLPVLARAQSARSRALLRPPADVDLSLRVAELTATRAAALDAHAAELRRIERSLHDGAQNRLVGVTVLLGAARRAVARDPAVADDLLARAQAAAEEALAELRAVVRGILPPVLDRGLAAAVTGLAADCRVPCRVEVAVEPRCPVSVEATAYFVVAEALTNVSRHSGARTASVDVRRLGEHLHVVVTDDGRGGADPGAGSGLTGVLRRVEALDGTLELTSPPGGPTRVEVRLPCGS</sequence>
<keyword evidence="9" id="KW-0812">Transmembrane</keyword>
<comment type="catalytic activity">
    <reaction evidence="1">
        <text>ATP + protein L-histidine = ADP + protein N-phospho-L-histidine.</text>
        <dbReference type="EC" id="2.7.13.3"/>
    </reaction>
</comment>
<evidence type="ECO:0000256" key="4">
    <source>
        <dbReference type="ARBA" id="ARBA00022679"/>
    </source>
</evidence>
<keyword evidence="5" id="KW-0547">Nucleotide-binding</keyword>
<keyword evidence="6" id="KW-0418">Kinase</keyword>
<dbReference type="Pfam" id="PF02518">
    <property type="entry name" value="HATPase_c"/>
    <property type="match status" value="1"/>
</dbReference>
<dbReference type="InterPro" id="IPR011712">
    <property type="entry name" value="Sig_transdc_His_kin_sub3_dim/P"/>
</dbReference>
<evidence type="ECO:0000256" key="1">
    <source>
        <dbReference type="ARBA" id="ARBA00000085"/>
    </source>
</evidence>
<proteinExistence type="predicted"/>
<evidence type="ECO:0000256" key="7">
    <source>
        <dbReference type="ARBA" id="ARBA00022840"/>
    </source>
</evidence>
<feature type="transmembrane region" description="Helical" evidence="9">
    <location>
        <begin position="104"/>
        <end position="122"/>
    </location>
</feature>
<dbReference type="SUPFAM" id="SSF55874">
    <property type="entry name" value="ATPase domain of HSP90 chaperone/DNA topoisomerase II/histidine kinase"/>
    <property type="match status" value="1"/>
</dbReference>
<dbReference type="RefSeq" id="WP_367639073.1">
    <property type="nucleotide sequence ID" value="NZ_JBFNQN010000009.1"/>
</dbReference>
<dbReference type="EC" id="2.7.13.3" evidence="2"/>
<protein>
    <recommendedName>
        <fullName evidence="2">histidine kinase</fullName>
        <ecNumber evidence="2">2.7.13.3</ecNumber>
    </recommendedName>
</protein>
<evidence type="ECO:0000256" key="8">
    <source>
        <dbReference type="ARBA" id="ARBA00023012"/>
    </source>
</evidence>
<evidence type="ECO:0000256" key="9">
    <source>
        <dbReference type="SAM" id="Phobius"/>
    </source>
</evidence>
<organism evidence="11 12">
    <name type="scientific">Kineococcus endophyticus</name>
    <dbReference type="NCBI Taxonomy" id="1181883"/>
    <lineage>
        <taxon>Bacteria</taxon>
        <taxon>Bacillati</taxon>
        <taxon>Actinomycetota</taxon>
        <taxon>Actinomycetes</taxon>
        <taxon>Kineosporiales</taxon>
        <taxon>Kineosporiaceae</taxon>
        <taxon>Kineococcus</taxon>
    </lineage>
</organism>
<evidence type="ECO:0000256" key="5">
    <source>
        <dbReference type="ARBA" id="ARBA00022741"/>
    </source>
</evidence>
<keyword evidence="9" id="KW-1133">Transmembrane helix</keyword>
<dbReference type="CDD" id="cd16917">
    <property type="entry name" value="HATPase_UhpB-NarQ-NarX-like"/>
    <property type="match status" value="1"/>
</dbReference>
<dbReference type="PANTHER" id="PTHR24421:SF10">
    <property type="entry name" value="NITRATE_NITRITE SENSOR PROTEIN NARQ"/>
    <property type="match status" value="1"/>
</dbReference>
<dbReference type="Proteomes" id="UP001555826">
    <property type="component" value="Unassembled WGS sequence"/>
</dbReference>
<feature type="transmembrane region" description="Helical" evidence="9">
    <location>
        <begin position="28"/>
        <end position="54"/>
    </location>
</feature>
<keyword evidence="4" id="KW-0808">Transferase</keyword>
<keyword evidence="8" id="KW-0902">Two-component regulatory system</keyword>
<evidence type="ECO:0000256" key="6">
    <source>
        <dbReference type="ARBA" id="ARBA00022777"/>
    </source>
</evidence>
<dbReference type="EMBL" id="JBFNQN010000009">
    <property type="protein sequence ID" value="MEW9265948.1"/>
    <property type="molecule type" value="Genomic_DNA"/>
</dbReference>
<gene>
    <name evidence="11" type="ORF">AB1207_14425</name>
</gene>
<dbReference type="Gene3D" id="3.30.565.10">
    <property type="entry name" value="Histidine kinase-like ATPase, C-terminal domain"/>
    <property type="match status" value="1"/>
</dbReference>